<gene>
    <name evidence="2" type="ORF">K461DRAFT_270782</name>
</gene>
<evidence type="ECO:0000313" key="3">
    <source>
        <dbReference type="Proteomes" id="UP000799439"/>
    </source>
</evidence>
<keyword evidence="1" id="KW-0732">Signal</keyword>
<dbReference type="AlphaFoldDB" id="A0A9P4IV77"/>
<keyword evidence="3" id="KW-1185">Reference proteome</keyword>
<reference evidence="2" key="1">
    <citation type="journal article" date="2020" name="Stud. Mycol.">
        <title>101 Dothideomycetes genomes: a test case for predicting lifestyles and emergence of pathogens.</title>
        <authorList>
            <person name="Haridas S."/>
            <person name="Albert R."/>
            <person name="Binder M."/>
            <person name="Bloem J."/>
            <person name="Labutti K."/>
            <person name="Salamov A."/>
            <person name="Andreopoulos B."/>
            <person name="Baker S."/>
            <person name="Barry K."/>
            <person name="Bills G."/>
            <person name="Bluhm B."/>
            <person name="Cannon C."/>
            <person name="Castanera R."/>
            <person name="Culley D."/>
            <person name="Daum C."/>
            <person name="Ezra D."/>
            <person name="Gonzalez J."/>
            <person name="Henrissat B."/>
            <person name="Kuo A."/>
            <person name="Liang C."/>
            <person name="Lipzen A."/>
            <person name="Lutzoni F."/>
            <person name="Magnuson J."/>
            <person name="Mondo S."/>
            <person name="Nolan M."/>
            <person name="Ohm R."/>
            <person name="Pangilinan J."/>
            <person name="Park H.-J."/>
            <person name="Ramirez L."/>
            <person name="Alfaro M."/>
            <person name="Sun H."/>
            <person name="Tritt A."/>
            <person name="Yoshinaga Y."/>
            <person name="Zwiers L.-H."/>
            <person name="Turgeon B."/>
            <person name="Goodwin S."/>
            <person name="Spatafora J."/>
            <person name="Crous P."/>
            <person name="Grigoriev I."/>
        </authorList>
    </citation>
    <scope>NUCLEOTIDE SEQUENCE</scope>
    <source>
        <strain evidence="2">CBS 260.36</strain>
    </source>
</reference>
<dbReference type="EMBL" id="ML996090">
    <property type="protein sequence ID" value="KAF2150271.1"/>
    <property type="molecule type" value="Genomic_DNA"/>
</dbReference>
<accession>A0A9P4IV77</accession>
<feature type="signal peptide" evidence="1">
    <location>
        <begin position="1"/>
        <end position="20"/>
    </location>
</feature>
<organism evidence="2 3">
    <name type="scientific">Myriangium duriaei CBS 260.36</name>
    <dbReference type="NCBI Taxonomy" id="1168546"/>
    <lineage>
        <taxon>Eukaryota</taxon>
        <taxon>Fungi</taxon>
        <taxon>Dikarya</taxon>
        <taxon>Ascomycota</taxon>
        <taxon>Pezizomycotina</taxon>
        <taxon>Dothideomycetes</taxon>
        <taxon>Dothideomycetidae</taxon>
        <taxon>Myriangiales</taxon>
        <taxon>Myriangiaceae</taxon>
        <taxon>Myriangium</taxon>
    </lineage>
</organism>
<dbReference type="Proteomes" id="UP000799439">
    <property type="component" value="Unassembled WGS sequence"/>
</dbReference>
<evidence type="ECO:0000313" key="2">
    <source>
        <dbReference type="EMBL" id="KAF2150271.1"/>
    </source>
</evidence>
<comment type="caution">
    <text evidence="2">The sequence shown here is derived from an EMBL/GenBank/DDBJ whole genome shotgun (WGS) entry which is preliminary data.</text>
</comment>
<protein>
    <submittedName>
        <fullName evidence="2">Uncharacterized protein</fullName>
    </submittedName>
</protein>
<proteinExistence type="predicted"/>
<sequence length="146" mass="16341">MKNISAIVFAVLATRSVCLADLVIPDCPKGMRANPMLMPGTKLVARDAFGRTDGPKAATKPIATTTKIARMPDVVTATPTRTAKMPRYLKLESKQEPAFKKCFQSKSMHTAALIQRTIQRLSFDRWQKTTGPEKVEFRCHEILDHR</sequence>
<name>A0A9P4IV77_9PEZI</name>
<feature type="chain" id="PRO_5040379043" evidence="1">
    <location>
        <begin position="21"/>
        <end position="146"/>
    </location>
</feature>
<evidence type="ECO:0000256" key="1">
    <source>
        <dbReference type="SAM" id="SignalP"/>
    </source>
</evidence>